<keyword evidence="3" id="KW-1185">Reference proteome</keyword>
<evidence type="ECO:0000313" key="2">
    <source>
        <dbReference type="EMBL" id="OCK76069.1"/>
    </source>
</evidence>
<reference evidence="2 3" key="1">
    <citation type="journal article" date="2016" name="Nat. Commun.">
        <title>Ectomycorrhizal ecology is imprinted in the genome of the dominant symbiotic fungus Cenococcum geophilum.</title>
        <authorList>
            <consortium name="DOE Joint Genome Institute"/>
            <person name="Peter M."/>
            <person name="Kohler A."/>
            <person name="Ohm R.A."/>
            <person name="Kuo A."/>
            <person name="Krutzmann J."/>
            <person name="Morin E."/>
            <person name="Arend M."/>
            <person name="Barry K.W."/>
            <person name="Binder M."/>
            <person name="Choi C."/>
            <person name="Clum A."/>
            <person name="Copeland A."/>
            <person name="Grisel N."/>
            <person name="Haridas S."/>
            <person name="Kipfer T."/>
            <person name="LaButti K."/>
            <person name="Lindquist E."/>
            <person name="Lipzen A."/>
            <person name="Maire R."/>
            <person name="Meier B."/>
            <person name="Mihaltcheva S."/>
            <person name="Molinier V."/>
            <person name="Murat C."/>
            <person name="Poggeler S."/>
            <person name="Quandt C.A."/>
            <person name="Sperisen C."/>
            <person name="Tritt A."/>
            <person name="Tisserant E."/>
            <person name="Crous P.W."/>
            <person name="Henrissat B."/>
            <person name="Nehls U."/>
            <person name="Egli S."/>
            <person name="Spatafora J.W."/>
            <person name="Grigoriev I.V."/>
            <person name="Martin F.M."/>
        </authorList>
    </citation>
    <scope>NUCLEOTIDE SEQUENCE [LARGE SCALE GENOMIC DNA]</scope>
    <source>
        <strain evidence="2 3">CBS 459.81</strain>
    </source>
</reference>
<sequence length="236" mass="25359">MLLIALLPYQLLLASSLWRHSAKSDKYAGRVFTASDRSTILDQKATAKNEAAFPSLNYLNPYHLPHPPSGLPLRYKASGFASQFARNTPIPGTLAAPNSAGPLELNVLLHGDGGQSFSKLHNQAVRANIKGVAILAPDSKLFRAGSQGPDRTDGVAHAQAVDDFVLNNLPKTVAFDQPQSSLLRSPRGFLEPQVKLPDQDAVVASTTIHFQSTRGDLSELQTSIPTAIVAYENLAI</sequence>
<dbReference type="OrthoDB" id="4540290at2759"/>
<keyword evidence="1" id="KW-0732">Signal</keyword>
<protein>
    <submittedName>
        <fullName evidence="2">Uncharacterized protein</fullName>
    </submittedName>
</protein>
<dbReference type="Proteomes" id="UP000250266">
    <property type="component" value="Unassembled WGS sequence"/>
</dbReference>
<feature type="signal peptide" evidence="1">
    <location>
        <begin position="1"/>
        <end position="24"/>
    </location>
</feature>
<dbReference type="EMBL" id="KV745245">
    <property type="protein sequence ID" value="OCK76069.1"/>
    <property type="molecule type" value="Genomic_DNA"/>
</dbReference>
<feature type="chain" id="PRO_5034429974" evidence="1">
    <location>
        <begin position="25"/>
        <end position="236"/>
    </location>
</feature>
<gene>
    <name evidence="2" type="ORF">K432DRAFT_428968</name>
</gene>
<proteinExistence type="predicted"/>
<organism evidence="2 3">
    <name type="scientific">Lepidopterella palustris CBS 459.81</name>
    <dbReference type="NCBI Taxonomy" id="1314670"/>
    <lineage>
        <taxon>Eukaryota</taxon>
        <taxon>Fungi</taxon>
        <taxon>Dikarya</taxon>
        <taxon>Ascomycota</taxon>
        <taxon>Pezizomycotina</taxon>
        <taxon>Dothideomycetes</taxon>
        <taxon>Pleosporomycetidae</taxon>
        <taxon>Mytilinidiales</taxon>
        <taxon>Argynnaceae</taxon>
        <taxon>Lepidopterella</taxon>
    </lineage>
</organism>
<accession>A0A8E2JBM5</accession>
<evidence type="ECO:0000256" key="1">
    <source>
        <dbReference type="SAM" id="SignalP"/>
    </source>
</evidence>
<dbReference type="AlphaFoldDB" id="A0A8E2JBM5"/>
<evidence type="ECO:0000313" key="3">
    <source>
        <dbReference type="Proteomes" id="UP000250266"/>
    </source>
</evidence>
<name>A0A8E2JBM5_9PEZI</name>